<accession>A0A521D4Q3</accession>
<proteinExistence type="predicted"/>
<evidence type="ECO:0000313" key="2">
    <source>
        <dbReference type="Proteomes" id="UP000317557"/>
    </source>
</evidence>
<keyword evidence="2" id="KW-1185">Reference proteome</keyword>
<sequence length="212" mass="24045">MKVSLIFILFGVMSLIYQPLNAQHQFSVSLFPGYNVINNDQPTSKNKQTNWVFGGTISFDKQIKNQPLSFSLSYLQGKSTIFKIRTNIGPVQPNYEVLLRYQTIPIEAFYVHSIGQKTELLTGINFTPQYRTLLYERINIKNDRLLSLGFGLSGKVKTDFATFNGGQGVLFGSVAARWTEFLFHHANGRNVDDFSLRHVVVSPQIGMSWNLN</sequence>
<name>A0A521D4Q3_9BACT</name>
<dbReference type="Proteomes" id="UP000317557">
    <property type="component" value="Unassembled WGS sequence"/>
</dbReference>
<dbReference type="EMBL" id="FXTP01000007">
    <property type="protein sequence ID" value="SMO66696.1"/>
    <property type="molecule type" value="Genomic_DNA"/>
</dbReference>
<evidence type="ECO:0000313" key="1">
    <source>
        <dbReference type="EMBL" id="SMO66696.1"/>
    </source>
</evidence>
<organism evidence="1 2">
    <name type="scientific">Gracilimonas mengyeensis</name>
    <dbReference type="NCBI Taxonomy" id="1302730"/>
    <lineage>
        <taxon>Bacteria</taxon>
        <taxon>Pseudomonadati</taxon>
        <taxon>Balneolota</taxon>
        <taxon>Balneolia</taxon>
        <taxon>Balneolales</taxon>
        <taxon>Balneolaceae</taxon>
        <taxon>Gracilimonas</taxon>
    </lineage>
</organism>
<protein>
    <recommendedName>
        <fullName evidence="3">Outer membrane protein beta-barrel domain-containing protein</fullName>
    </recommendedName>
</protein>
<dbReference type="RefSeq" id="WP_142454354.1">
    <property type="nucleotide sequence ID" value="NZ_FXTP01000007.1"/>
</dbReference>
<reference evidence="1 2" key="1">
    <citation type="submission" date="2017-05" db="EMBL/GenBank/DDBJ databases">
        <authorList>
            <person name="Varghese N."/>
            <person name="Submissions S."/>
        </authorList>
    </citation>
    <scope>NUCLEOTIDE SEQUENCE [LARGE SCALE GENOMIC DNA]</scope>
    <source>
        <strain evidence="1 2">DSM 21985</strain>
    </source>
</reference>
<gene>
    <name evidence="1" type="ORF">SAMN06265219_107111</name>
</gene>
<evidence type="ECO:0008006" key="3">
    <source>
        <dbReference type="Google" id="ProtNLM"/>
    </source>
</evidence>
<dbReference type="AlphaFoldDB" id="A0A521D4Q3"/>